<accession>A0A8J9S190</accession>
<sequence>MNYALLSICPVMPRCLQLRRGLAMNFTSLGSPGISTEAPQSKFVHNSVEGADVESLEGPNMAPCLVHHDSSTMSKLSRAANRNSCELSPKPAVFRKHFLHDKQHSAVVQTNSQEGILAGHYSNLSGEAIPTSSWVRVEGIPPLSSLQAILDGIRNAVLEIQNGSVLNMDAAWDSDSRDTLPVVENIDSDAWVQEARLILSPFGRPMGWHIRLPSRSRVFALLKYSQTNPLYCAWKQVKIVSSNGPNSADDLLFPKVTDATVRVENCPFDTNAISLIHFFSRFDLTVNGPPIELWPGKRSNNKQAPLTYIVHFADASWARAAIRELQSSQLKGRTVRLAQFPRQILNI</sequence>
<protein>
    <recommendedName>
        <fullName evidence="2">RRM domain-containing protein</fullName>
    </recommendedName>
</protein>
<evidence type="ECO:0000313" key="1">
    <source>
        <dbReference type="EMBL" id="CAG9278875.1"/>
    </source>
</evidence>
<dbReference type="GO" id="GO:0003676">
    <property type="term" value="F:nucleic acid binding"/>
    <property type="evidence" value="ECO:0007669"/>
    <property type="project" value="InterPro"/>
</dbReference>
<name>A0A8J9S190_PHATR</name>
<dbReference type="CDD" id="cd00590">
    <property type="entry name" value="RRM_SF"/>
    <property type="match status" value="1"/>
</dbReference>
<dbReference type="EMBL" id="OU594952">
    <property type="protein sequence ID" value="CAG9278875.1"/>
    <property type="molecule type" value="Genomic_DNA"/>
</dbReference>
<dbReference type="SUPFAM" id="SSF54928">
    <property type="entry name" value="RNA-binding domain, RBD"/>
    <property type="match status" value="1"/>
</dbReference>
<dbReference type="InterPro" id="IPR035979">
    <property type="entry name" value="RBD_domain_sf"/>
</dbReference>
<organism evidence="1">
    <name type="scientific">Phaeodactylum tricornutum</name>
    <name type="common">Diatom</name>
    <dbReference type="NCBI Taxonomy" id="2850"/>
    <lineage>
        <taxon>Eukaryota</taxon>
        <taxon>Sar</taxon>
        <taxon>Stramenopiles</taxon>
        <taxon>Ochrophyta</taxon>
        <taxon>Bacillariophyta</taxon>
        <taxon>Bacillariophyceae</taxon>
        <taxon>Bacillariophycidae</taxon>
        <taxon>Naviculales</taxon>
        <taxon>Phaeodactylaceae</taxon>
        <taxon>Phaeodactylum</taxon>
    </lineage>
</organism>
<dbReference type="AlphaFoldDB" id="A0A8J9S190"/>
<evidence type="ECO:0008006" key="2">
    <source>
        <dbReference type="Google" id="ProtNLM"/>
    </source>
</evidence>
<dbReference type="Proteomes" id="UP000836788">
    <property type="component" value="Chromosome 11"/>
</dbReference>
<proteinExistence type="predicted"/>
<reference evidence="1" key="1">
    <citation type="submission" date="2022-02" db="EMBL/GenBank/DDBJ databases">
        <authorList>
            <person name="Giguere J D."/>
        </authorList>
    </citation>
    <scope>NUCLEOTIDE SEQUENCE</scope>
    <source>
        <strain evidence="1">CCAP 1055/1</strain>
    </source>
</reference>
<gene>
    <name evidence="1" type="ORF">PTTT1_LOCUS8280</name>
</gene>
<dbReference type="Gene3D" id="3.30.70.330">
    <property type="match status" value="1"/>
</dbReference>
<dbReference type="InterPro" id="IPR012677">
    <property type="entry name" value="Nucleotide-bd_a/b_plait_sf"/>
</dbReference>